<sequence length="268" mass="31140">LWKGKTWFLIALFFWLIYLIFYTTLGSNPHGAATGIWQSLGYWLAQQEVARGSQPWYYFFVVIFSYEFVSMSLLFVSILVIKRKYIMYEKFLIYWIVANGLIYCIASEKMPWLTVHLIVPIILYVGCILGEIIRKIFNKNLGNILKQVLIISIITILGITLVNFVLDIKSILISFIFVWILILILFLLVKSSMLNKSYFLDFRYSFFSVLILITGVLTFRGAIDTSFYESDIPDEIMVYTQTSPHVHNLVKQIELYALENGQVKIAVD</sequence>
<evidence type="ECO:0000256" key="1">
    <source>
        <dbReference type="SAM" id="Phobius"/>
    </source>
</evidence>
<dbReference type="PANTHER" id="PTHR41710:SF2">
    <property type="entry name" value="GLYCOSYL TRANSFERASE FAMILY 39_83 DOMAIN-CONTAINING PROTEIN"/>
    <property type="match status" value="1"/>
</dbReference>
<dbReference type="AlphaFoldDB" id="A0A382XVT1"/>
<proteinExistence type="predicted"/>
<evidence type="ECO:0000313" key="2">
    <source>
        <dbReference type="EMBL" id="SVD74581.1"/>
    </source>
</evidence>
<dbReference type="InterPro" id="IPR019962">
    <property type="entry name" value="CHP03663"/>
</dbReference>
<protein>
    <recommendedName>
        <fullName evidence="3">Glycosyltransferase RgtA/B/C/D-like domain-containing protein</fullName>
    </recommendedName>
</protein>
<feature type="non-terminal residue" evidence="2">
    <location>
        <position position="268"/>
    </location>
</feature>
<keyword evidence="1" id="KW-0472">Membrane</keyword>
<feature type="transmembrane region" description="Helical" evidence="1">
    <location>
        <begin position="56"/>
        <end position="81"/>
    </location>
</feature>
<accession>A0A382XVT1</accession>
<feature type="transmembrane region" description="Helical" evidence="1">
    <location>
        <begin position="112"/>
        <end position="132"/>
    </location>
</feature>
<feature type="non-terminal residue" evidence="2">
    <location>
        <position position="1"/>
    </location>
</feature>
<reference evidence="2" key="1">
    <citation type="submission" date="2018-05" db="EMBL/GenBank/DDBJ databases">
        <authorList>
            <person name="Lanie J.A."/>
            <person name="Ng W.-L."/>
            <person name="Kazmierczak K.M."/>
            <person name="Andrzejewski T.M."/>
            <person name="Davidsen T.M."/>
            <person name="Wayne K.J."/>
            <person name="Tettelin H."/>
            <person name="Glass J.I."/>
            <person name="Rusch D."/>
            <person name="Podicherti R."/>
            <person name="Tsui H.-C.T."/>
            <person name="Winkler M.E."/>
        </authorList>
    </citation>
    <scope>NUCLEOTIDE SEQUENCE</scope>
</reference>
<keyword evidence="1" id="KW-1133">Transmembrane helix</keyword>
<organism evidence="2">
    <name type="scientific">marine metagenome</name>
    <dbReference type="NCBI Taxonomy" id="408172"/>
    <lineage>
        <taxon>unclassified sequences</taxon>
        <taxon>metagenomes</taxon>
        <taxon>ecological metagenomes</taxon>
    </lineage>
</organism>
<feature type="transmembrane region" description="Helical" evidence="1">
    <location>
        <begin position="7"/>
        <end position="25"/>
    </location>
</feature>
<name>A0A382XVT1_9ZZZZ</name>
<evidence type="ECO:0008006" key="3">
    <source>
        <dbReference type="Google" id="ProtNLM"/>
    </source>
</evidence>
<feature type="transmembrane region" description="Helical" evidence="1">
    <location>
        <begin position="201"/>
        <end position="223"/>
    </location>
</feature>
<gene>
    <name evidence="2" type="ORF">METZ01_LOCUS427435</name>
</gene>
<dbReference type="PANTHER" id="PTHR41710">
    <property type="entry name" value="GLYCOSYL TRANSFERASE, FAMILY 39"/>
    <property type="match status" value="1"/>
</dbReference>
<dbReference type="EMBL" id="UINC01170508">
    <property type="protein sequence ID" value="SVD74581.1"/>
    <property type="molecule type" value="Genomic_DNA"/>
</dbReference>
<keyword evidence="1" id="KW-0812">Transmembrane</keyword>
<feature type="transmembrane region" description="Helical" evidence="1">
    <location>
        <begin position="171"/>
        <end position="189"/>
    </location>
</feature>
<feature type="transmembrane region" description="Helical" evidence="1">
    <location>
        <begin position="144"/>
        <end position="165"/>
    </location>
</feature>